<dbReference type="Proteomes" id="UP000070544">
    <property type="component" value="Unassembled WGS sequence"/>
</dbReference>
<evidence type="ECO:0000313" key="2">
    <source>
        <dbReference type="EMBL" id="KXS14341.1"/>
    </source>
</evidence>
<dbReference type="OrthoDB" id="3230508at2759"/>
<keyword evidence="3" id="KW-1185">Reference proteome</keyword>
<dbReference type="OMA" id="EGGMSSW"/>
<proteinExistence type="inferred from homology"/>
<dbReference type="InterPro" id="IPR029058">
    <property type="entry name" value="AB_hydrolase_fold"/>
</dbReference>
<dbReference type="STRING" id="1344416.A0A139AC10"/>
<sequence>MIENVFNSTFYATPGNFSSNSSKPGEILKFEKVSGSDLDKVYAYPPGLTLYRMLYVSKDLTQKPVPASAFILLPYTTKFTGTTEMRTVVWTHGTSGITRDCAPSVQRQLYYDFVGLYLIAMKGYAIIAPDYAGQGADTQFNYVSARSHAYDVASAVIASRTAFPKSLLTYDWAVIGHSEGGLSAWAVNEHQAVEPTGGFLGAVSVAPAMDPQSINQRQLGLPDLRAAMEAAGTVFYPVTFLESIRRLNTTAVNVSDWLTPKGEKVLEYILKGGCFAVGNALVAGSRIEDIFKSVAWVNASFTDAWTDNVQSRGVGALAGPMLVIQGDKDEAVDPYTNFKAYQANCAANKDSKIRYSIYPDMMHGPVVFAGFLEYTQFLWALFEKDPWVVPSTCESSYQNATIASPNLAINFATRFQARH</sequence>
<evidence type="ECO:0000313" key="3">
    <source>
        <dbReference type="Proteomes" id="UP000070544"/>
    </source>
</evidence>
<reference evidence="2 3" key="1">
    <citation type="journal article" date="2015" name="Genome Biol. Evol.">
        <title>Phylogenomic analyses indicate that early fungi evolved digesting cell walls of algal ancestors of land plants.</title>
        <authorList>
            <person name="Chang Y."/>
            <person name="Wang S."/>
            <person name="Sekimoto S."/>
            <person name="Aerts A.L."/>
            <person name="Choi C."/>
            <person name="Clum A."/>
            <person name="LaButti K.M."/>
            <person name="Lindquist E.A."/>
            <person name="Yee Ngan C."/>
            <person name="Ohm R.A."/>
            <person name="Salamov A.A."/>
            <person name="Grigoriev I.V."/>
            <person name="Spatafora J.W."/>
            <person name="Berbee M.L."/>
        </authorList>
    </citation>
    <scope>NUCLEOTIDE SEQUENCE [LARGE SCALE GENOMIC DNA]</scope>
    <source>
        <strain evidence="2 3">JEL478</strain>
    </source>
</reference>
<dbReference type="GO" id="GO:0004806">
    <property type="term" value="F:triacylglycerol lipase activity"/>
    <property type="evidence" value="ECO:0007669"/>
    <property type="project" value="UniProtKB-UniRule"/>
</dbReference>
<dbReference type="AlphaFoldDB" id="A0A139AC10"/>
<dbReference type="GO" id="GO:0016042">
    <property type="term" value="P:lipid catabolic process"/>
    <property type="evidence" value="ECO:0007669"/>
    <property type="project" value="UniProtKB-UniRule"/>
</dbReference>
<comment type="similarity">
    <text evidence="1">Belongs to the AB hydrolase superfamily. Lipase family.</text>
</comment>
<dbReference type="PANTHER" id="PTHR34853">
    <property type="match status" value="1"/>
</dbReference>
<name>A0A139AC10_GONPJ</name>
<keyword evidence="2" id="KW-0378">Hydrolase</keyword>
<dbReference type="PANTHER" id="PTHR34853:SF1">
    <property type="entry name" value="LIPASE 5"/>
    <property type="match status" value="1"/>
</dbReference>
<dbReference type="PIRSF" id="PIRSF029171">
    <property type="entry name" value="Esterase_LipA"/>
    <property type="match status" value="1"/>
</dbReference>
<organism evidence="2 3">
    <name type="scientific">Gonapodya prolifera (strain JEL478)</name>
    <name type="common">Monoblepharis prolifera</name>
    <dbReference type="NCBI Taxonomy" id="1344416"/>
    <lineage>
        <taxon>Eukaryota</taxon>
        <taxon>Fungi</taxon>
        <taxon>Fungi incertae sedis</taxon>
        <taxon>Chytridiomycota</taxon>
        <taxon>Chytridiomycota incertae sedis</taxon>
        <taxon>Monoblepharidomycetes</taxon>
        <taxon>Monoblepharidales</taxon>
        <taxon>Gonapodyaceae</taxon>
        <taxon>Gonapodya</taxon>
    </lineage>
</organism>
<dbReference type="Gene3D" id="3.40.50.1820">
    <property type="entry name" value="alpha/beta hydrolase"/>
    <property type="match status" value="2"/>
</dbReference>
<evidence type="ECO:0000256" key="1">
    <source>
        <dbReference type="PIRNR" id="PIRNR029171"/>
    </source>
</evidence>
<dbReference type="SUPFAM" id="SSF53474">
    <property type="entry name" value="alpha/beta-Hydrolases"/>
    <property type="match status" value="1"/>
</dbReference>
<dbReference type="InterPro" id="IPR005152">
    <property type="entry name" value="Lipase_secreted"/>
</dbReference>
<protein>
    <submittedName>
        <fullName evidence="2">Alpha/beta-hydrolase</fullName>
    </submittedName>
</protein>
<dbReference type="EMBL" id="KQ965770">
    <property type="protein sequence ID" value="KXS14341.1"/>
    <property type="molecule type" value="Genomic_DNA"/>
</dbReference>
<accession>A0A139AC10</accession>
<gene>
    <name evidence="2" type="ORF">M427DRAFT_99773</name>
</gene>